<keyword evidence="4" id="KW-1185">Reference proteome</keyword>
<dbReference type="SMART" id="SM00471">
    <property type="entry name" value="HDc"/>
    <property type="match status" value="1"/>
</dbReference>
<evidence type="ECO:0000313" key="3">
    <source>
        <dbReference type="EMBL" id="MFC3102829.1"/>
    </source>
</evidence>
<sequence>MTSIAHLTAQAGSDITGVYRLICVKRAAGRGHEDRAHVTIADATGFAVCDMSINNVGFAGLTDLRTRFVSVAGRVMTSPSAMVSIDASRIERVAKPDRPSWHLLSRTWVPADALDAFDRLIAVLDRLEGPHVRSLAHRIFASQEISEPFLCVPASRSHHHAIAGGLLVHSVECAEMAESLARYVLPSHERDLAVMGALLHDLAKIRIMKSEGSSRHAIYGVTQEALNLEVLAPFLRRLDQDWPEGGAGLREMLAPVRQYGRSSSASPLLLTDLVRYIDRLSSGADIRAQSFRGSPAWRHCARTGQGDLVKRVLPAIHGSSGLQVAP</sequence>
<feature type="domain" description="HD/PDEase" evidence="2">
    <location>
        <begin position="162"/>
        <end position="292"/>
    </location>
</feature>
<organism evidence="3 4">
    <name type="scientific">Salinisphaera aquimarina</name>
    <dbReference type="NCBI Taxonomy" id="2094031"/>
    <lineage>
        <taxon>Bacteria</taxon>
        <taxon>Pseudomonadati</taxon>
        <taxon>Pseudomonadota</taxon>
        <taxon>Gammaproteobacteria</taxon>
        <taxon>Salinisphaerales</taxon>
        <taxon>Salinisphaeraceae</taxon>
        <taxon>Salinisphaera</taxon>
    </lineage>
</organism>
<keyword evidence="1" id="KW-0378">Hydrolase</keyword>
<dbReference type="CDD" id="cd00077">
    <property type="entry name" value="HDc"/>
    <property type="match status" value="1"/>
</dbReference>
<protein>
    <submittedName>
        <fullName evidence="3">HD domain-containing protein</fullName>
    </submittedName>
</protein>
<dbReference type="InterPro" id="IPR006674">
    <property type="entry name" value="HD_domain"/>
</dbReference>
<dbReference type="Pfam" id="PF01966">
    <property type="entry name" value="HD"/>
    <property type="match status" value="1"/>
</dbReference>
<evidence type="ECO:0000256" key="1">
    <source>
        <dbReference type="ARBA" id="ARBA00022801"/>
    </source>
</evidence>
<dbReference type="EMBL" id="JBHRSS010000001">
    <property type="protein sequence ID" value="MFC3102829.1"/>
    <property type="molecule type" value="Genomic_DNA"/>
</dbReference>
<dbReference type="InterPro" id="IPR050798">
    <property type="entry name" value="YhaM_exoribonuc/phosphodiest"/>
</dbReference>
<dbReference type="InterPro" id="IPR003607">
    <property type="entry name" value="HD/PDEase_dom"/>
</dbReference>
<dbReference type="Gene3D" id="1.10.3210.40">
    <property type="match status" value="1"/>
</dbReference>
<comment type="caution">
    <text evidence="3">The sequence shown here is derived from an EMBL/GenBank/DDBJ whole genome shotgun (WGS) entry which is preliminary data.</text>
</comment>
<accession>A0ABV7EJD6</accession>
<name>A0ABV7EJD6_9GAMM</name>
<dbReference type="Proteomes" id="UP001595462">
    <property type="component" value="Unassembled WGS sequence"/>
</dbReference>
<dbReference type="PANTHER" id="PTHR37294">
    <property type="entry name" value="3'-5' EXORIBONUCLEASE YHAM"/>
    <property type="match status" value="1"/>
</dbReference>
<evidence type="ECO:0000259" key="2">
    <source>
        <dbReference type="SMART" id="SM00471"/>
    </source>
</evidence>
<dbReference type="PANTHER" id="PTHR37294:SF1">
    <property type="entry name" value="3'-5' EXORIBONUCLEASE YHAM"/>
    <property type="match status" value="1"/>
</dbReference>
<dbReference type="SUPFAM" id="SSF109604">
    <property type="entry name" value="HD-domain/PDEase-like"/>
    <property type="match status" value="1"/>
</dbReference>
<evidence type="ECO:0000313" key="4">
    <source>
        <dbReference type="Proteomes" id="UP001595462"/>
    </source>
</evidence>
<proteinExistence type="predicted"/>
<gene>
    <name evidence="3" type="ORF">ACFOSU_02880</name>
</gene>
<reference evidence="4" key="1">
    <citation type="journal article" date="2019" name="Int. J. Syst. Evol. Microbiol.">
        <title>The Global Catalogue of Microorganisms (GCM) 10K type strain sequencing project: providing services to taxonomists for standard genome sequencing and annotation.</title>
        <authorList>
            <consortium name="The Broad Institute Genomics Platform"/>
            <consortium name="The Broad Institute Genome Sequencing Center for Infectious Disease"/>
            <person name="Wu L."/>
            <person name="Ma J."/>
        </authorList>
    </citation>
    <scope>NUCLEOTIDE SEQUENCE [LARGE SCALE GENOMIC DNA]</scope>
    <source>
        <strain evidence="4">KCTC 52640</strain>
    </source>
</reference>
<dbReference type="RefSeq" id="WP_380686268.1">
    <property type="nucleotide sequence ID" value="NZ_JBHRSS010000001.1"/>
</dbReference>